<organism evidence="1">
    <name type="scientific">marine sediment metagenome</name>
    <dbReference type="NCBI Taxonomy" id="412755"/>
    <lineage>
        <taxon>unclassified sequences</taxon>
        <taxon>metagenomes</taxon>
        <taxon>ecological metagenomes</taxon>
    </lineage>
</organism>
<dbReference type="SUPFAM" id="SSF51445">
    <property type="entry name" value="(Trans)glycosidases"/>
    <property type="match status" value="1"/>
</dbReference>
<reference evidence="1" key="1">
    <citation type="journal article" date="2014" name="Front. Microbiol.">
        <title>High frequency of phylogenetically diverse reductive dehalogenase-homologous genes in deep subseafloor sedimentary metagenomes.</title>
        <authorList>
            <person name="Kawai M."/>
            <person name="Futagami T."/>
            <person name="Toyoda A."/>
            <person name="Takaki Y."/>
            <person name="Nishi S."/>
            <person name="Hori S."/>
            <person name="Arai W."/>
            <person name="Tsubouchi T."/>
            <person name="Morono Y."/>
            <person name="Uchiyama I."/>
            <person name="Ito T."/>
            <person name="Fujiyama A."/>
            <person name="Inagaki F."/>
            <person name="Takami H."/>
        </authorList>
    </citation>
    <scope>NUCLEOTIDE SEQUENCE</scope>
    <source>
        <strain evidence="1">Expedition CK06-06</strain>
    </source>
</reference>
<proteinExistence type="predicted"/>
<accession>X0S7R5</accession>
<comment type="caution">
    <text evidence="1">The sequence shown here is derived from an EMBL/GenBank/DDBJ whole genome shotgun (WGS) entry which is preliminary data.</text>
</comment>
<sequence>MVRIGDKYRQLLDSAGLTAVEIHVSEWNMNLTMANEGPHHQASMENAAFTGAALIYLQDSKVSRTFYYRGDSTIMGLFDFNGGYRKKAYTYKATGLMLATPKRLPVTGSDTLGFAVMAGKSVDDNSIHVLISNYEIPTKFRNMKNRQGPGFYYRQNISYRNNFAYNLIVKNLPWGKAEFSVKRYRLSDTDDFTLIEESAQTGGMFILEKPLQPPALELIVLKRR</sequence>
<dbReference type="Gene3D" id="3.20.20.80">
    <property type="entry name" value="Glycosidases"/>
    <property type="match status" value="1"/>
</dbReference>
<evidence type="ECO:0000313" key="1">
    <source>
        <dbReference type="EMBL" id="GAF77083.1"/>
    </source>
</evidence>
<dbReference type="InterPro" id="IPR017853">
    <property type="entry name" value="GH"/>
</dbReference>
<protein>
    <submittedName>
        <fullName evidence="1">Uncharacterized protein</fullName>
    </submittedName>
</protein>
<name>X0S7R5_9ZZZZ</name>
<dbReference type="AlphaFoldDB" id="X0S7R5"/>
<gene>
    <name evidence="1" type="ORF">S01H1_18035</name>
</gene>
<dbReference type="EMBL" id="BARS01009611">
    <property type="protein sequence ID" value="GAF77083.1"/>
    <property type="molecule type" value="Genomic_DNA"/>
</dbReference>